<dbReference type="RefSeq" id="WP_144277708.1">
    <property type="nucleotide sequence ID" value="NZ_CP041730.1"/>
</dbReference>
<dbReference type="PANTHER" id="PTHR41317">
    <property type="entry name" value="PD-(D_E)XK NUCLEASE FAMILY TRANSPOSASE"/>
    <property type="match status" value="1"/>
</dbReference>
<organism evidence="1 2">
    <name type="scientific">Chitinimonas arctica</name>
    <dbReference type="NCBI Taxonomy" id="2594795"/>
    <lineage>
        <taxon>Bacteria</taxon>
        <taxon>Pseudomonadati</taxon>
        <taxon>Pseudomonadota</taxon>
        <taxon>Betaproteobacteria</taxon>
        <taxon>Neisseriales</taxon>
        <taxon>Chitinibacteraceae</taxon>
        <taxon>Chitinimonas</taxon>
    </lineage>
</organism>
<evidence type="ECO:0000313" key="2">
    <source>
        <dbReference type="Proteomes" id="UP000317550"/>
    </source>
</evidence>
<name>A0A516SDT7_9NEIS</name>
<reference evidence="2" key="1">
    <citation type="submission" date="2019-07" db="EMBL/GenBank/DDBJ databases">
        <title>Chitinimonas sp. nov., isolated from Ny-Alesund, arctica soil.</title>
        <authorList>
            <person name="Xu Q."/>
            <person name="Peng F."/>
        </authorList>
    </citation>
    <scope>NUCLEOTIDE SEQUENCE [LARGE SCALE GENOMIC DNA]</scope>
    <source>
        <strain evidence="2">R3-44</strain>
    </source>
</reference>
<dbReference type="OrthoDB" id="7164527at2"/>
<proteinExistence type="predicted"/>
<dbReference type="InterPro" id="IPR010106">
    <property type="entry name" value="RpnA"/>
</dbReference>
<keyword evidence="2" id="KW-1185">Reference proteome</keyword>
<dbReference type="PANTHER" id="PTHR41317:SF1">
    <property type="entry name" value="PD-(D_E)XK NUCLEASE FAMILY TRANSPOSASE"/>
    <property type="match status" value="1"/>
</dbReference>
<dbReference type="Proteomes" id="UP000317550">
    <property type="component" value="Chromosome"/>
</dbReference>
<sequence length="294" mass="33452">MEMISPRVDIAFKKLFGVEENKDLLISLVNAIVDEADQITDVTLLNPYNSSNFWRDKISILDLKAKGNNGQLLNIEIQVNDVADYDKRALYYWAKLYTDQLGEGAGYDRLAKAIGIHILNFNSIPGVEGYHNVFRIRKDDGKLHYFQDLELHTIELKKFTSDAEEGIADIVAKIKEPLDRWVAFLTRHDLMNKDHLPSSLNSPAIRRALNVLEYMSFGKDEREAYEGRLKWLRTEAGALKKHGTEKFEEGKLEGKLEGKIEVAKALLKEHMAMQAIVNVTGLPLQQIEAIGLER</sequence>
<evidence type="ECO:0000313" key="1">
    <source>
        <dbReference type="EMBL" id="QDQ26309.1"/>
    </source>
</evidence>
<dbReference type="NCBIfam" id="TIGR01784">
    <property type="entry name" value="T_den_put_tspse"/>
    <property type="match status" value="1"/>
</dbReference>
<dbReference type="AlphaFoldDB" id="A0A516SDT7"/>
<dbReference type="Pfam" id="PF12784">
    <property type="entry name" value="PDDEXK_2"/>
    <property type="match status" value="1"/>
</dbReference>
<protein>
    <submittedName>
        <fullName evidence="1">Rpn family recombination-promoting nuclease/putative transposase</fullName>
    </submittedName>
</protein>
<gene>
    <name evidence="1" type="ORF">FNU76_08015</name>
</gene>
<dbReference type="EMBL" id="CP041730">
    <property type="protein sequence ID" value="QDQ26309.1"/>
    <property type="molecule type" value="Genomic_DNA"/>
</dbReference>
<accession>A0A516SDT7</accession>
<dbReference type="KEGG" id="cari:FNU76_08015"/>